<dbReference type="InterPro" id="IPR033911">
    <property type="entry name" value="MetRS_core"/>
</dbReference>
<protein>
    <recommendedName>
        <fullName evidence="9">Methionine--tRNA ligase</fullName>
        <ecNumber evidence="9">6.1.1.10</ecNumber>
    </recommendedName>
    <alternativeName>
        <fullName evidence="9">Methionyl-tRNA synthetase</fullName>
        <shortName evidence="9">MetRS</shortName>
    </alternativeName>
</protein>
<dbReference type="PANTHER" id="PTHR45765:SF1">
    <property type="entry name" value="METHIONINE--TRNA LIGASE, CYTOPLASMIC"/>
    <property type="match status" value="1"/>
</dbReference>
<dbReference type="InterPro" id="IPR014729">
    <property type="entry name" value="Rossmann-like_a/b/a_fold"/>
</dbReference>
<name>A0A2R6B466_9ARCH</name>
<keyword evidence="9" id="KW-0862">Zinc</keyword>
<accession>A0A2R6B466</accession>
<dbReference type="SUPFAM" id="SSF52374">
    <property type="entry name" value="Nucleotidylyl transferase"/>
    <property type="match status" value="1"/>
</dbReference>
<keyword evidence="9" id="KW-0479">Metal-binding</keyword>
<dbReference type="Gene3D" id="3.40.50.620">
    <property type="entry name" value="HUPs"/>
    <property type="match status" value="1"/>
</dbReference>
<comment type="cofactor">
    <cofactor evidence="9">
        <name>Zn(2+)</name>
        <dbReference type="ChEBI" id="CHEBI:29105"/>
    </cofactor>
    <text evidence="9">Binds 1 zinc ion per subunit.</text>
</comment>
<dbReference type="InterPro" id="IPR015413">
    <property type="entry name" value="Methionyl/Leucyl_tRNA_Synth"/>
</dbReference>
<reference evidence="11 12" key="1">
    <citation type="submission" date="2017-04" db="EMBL/GenBank/DDBJ databases">
        <title>Novel microbial lineages endemic to geothermal iron-oxide mats fill important gaps in the evolutionary history of Archaea.</title>
        <authorList>
            <person name="Jay Z.J."/>
            <person name="Beam J.P."/>
            <person name="Dlakic M."/>
            <person name="Rusch D.B."/>
            <person name="Kozubal M.A."/>
            <person name="Inskeep W.P."/>
        </authorList>
    </citation>
    <scope>NUCLEOTIDE SEQUENCE [LARGE SCALE GENOMIC DNA]</scope>
    <source>
        <strain evidence="11">ECH_B_2</strain>
    </source>
</reference>
<evidence type="ECO:0000256" key="3">
    <source>
        <dbReference type="ARBA" id="ARBA00022598"/>
    </source>
</evidence>
<evidence type="ECO:0000256" key="4">
    <source>
        <dbReference type="ARBA" id="ARBA00022741"/>
    </source>
</evidence>
<dbReference type="InterPro" id="IPR009080">
    <property type="entry name" value="tRNAsynth_Ia_anticodon-bd"/>
</dbReference>
<gene>
    <name evidence="9" type="primary">metG</name>
    <name evidence="11" type="ORF">B9Q06_12045</name>
</gene>
<dbReference type="AlphaFoldDB" id="A0A2R6B466"/>
<dbReference type="GO" id="GO:0004825">
    <property type="term" value="F:methionine-tRNA ligase activity"/>
    <property type="evidence" value="ECO:0007669"/>
    <property type="project" value="UniProtKB-UniRule"/>
</dbReference>
<dbReference type="GO" id="GO:0006431">
    <property type="term" value="P:methionyl-tRNA aminoacylation"/>
    <property type="evidence" value="ECO:0007669"/>
    <property type="project" value="UniProtKB-UniRule"/>
</dbReference>
<dbReference type="CDD" id="cd00814">
    <property type="entry name" value="MetRS_core"/>
    <property type="match status" value="1"/>
</dbReference>
<dbReference type="InterPro" id="IPR023458">
    <property type="entry name" value="Met-tRNA_ligase_1"/>
</dbReference>
<feature type="short sequence motif" description="'HIGH' region" evidence="9">
    <location>
        <begin position="10"/>
        <end position="20"/>
    </location>
</feature>
<sequence>MKWIVTSAWPYASDVPHLGNLIGSILSADAFARYHRLVGDEVVFVSGSDEHGTPIEVEAVRRGVSPKDFASANHKRISELFKAWGISFDNYTETESPTHIEFVRDHYMKVYRNGYVFTQVERVHYCPRDKRFLPDRFVEGTCPHCGFRPARGDQCDNCGRPLDSVELIEPYCVLCGGKTELRETTQWFFDLPKLSDYIMDYLERAELSENVVNFSRSWVRAGLRPRSLTRDSEWGIKAPFPGAEGKTIYVWMEAVLGYVSAIIEYFRVQGRPQEWRDYWLNPEAKTSFFIGKDNIPFHSIIFPALLKASGENYNEPNLISSTEFLTFEGQKFSKSRRIGIWIDEALELLPADYWRYALISMRPETGDVDFGWGVLEEKINAELNDAIGNFANRTLIGVQRFAEGRFELSRAELSPKYAQSLEAILRRHRDIGECYAKAEFRSSCRLILEQATEANRFLSVEEPWRLARTDRRRSLEVLYVALNALKALAVELEPITPRLADEIIAQAGFFRKRGGKPLWDDVSIEDDLPIEPKNVAPIVRKISAVELKAKLEELRTRKTQGKPPR</sequence>
<dbReference type="NCBIfam" id="TIGR00398">
    <property type="entry name" value="metG"/>
    <property type="match status" value="1"/>
</dbReference>
<dbReference type="PROSITE" id="PS00178">
    <property type="entry name" value="AA_TRNA_LIGASE_I"/>
    <property type="match status" value="1"/>
</dbReference>
<dbReference type="InterPro" id="IPR001412">
    <property type="entry name" value="aa-tRNA-synth_I_CS"/>
</dbReference>
<keyword evidence="3 9" id="KW-0436">Ligase</keyword>
<dbReference type="PANTHER" id="PTHR45765">
    <property type="entry name" value="METHIONINE--TRNA LIGASE"/>
    <property type="match status" value="1"/>
</dbReference>
<organism evidence="11 12">
    <name type="scientific">Candidatus Marsarchaeota G2 archaeon ECH_B_2</name>
    <dbReference type="NCBI Taxonomy" id="1978160"/>
    <lineage>
        <taxon>Archaea</taxon>
        <taxon>Candidatus Marsarchaeota</taxon>
        <taxon>Candidatus Marsarchaeota group 2</taxon>
    </lineage>
</organism>
<dbReference type="GO" id="GO:0005829">
    <property type="term" value="C:cytosol"/>
    <property type="evidence" value="ECO:0007669"/>
    <property type="project" value="TreeGrafter"/>
</dbReference>
<comment type="similarity">
    <text evidence="9">Belongs to the class-I aminoacyl-tRNA synthetase family. MetG type 1 subfamily.</text>
</comment>
<evidence type="ECO:0000256" key="5">
    <source>
        <dbReference type="ARBA" id="ARBA00022840"/>
    </source>
</evidence>
<evidence type="ECO:0000256" key="8">
    <source>
        <dbReference type="ARBA" id="ARBA00047364"/>
    </source>
</evidence>
<comment type="catalytic activity">
    <reaction evidence="8 9">
        <text>tRNA(Met) + L-methionine + ATP = L-methionyl-tRNA(Met) + AMP + diphosphate</text>
        <dbReference type="Rhea" id="RHEA:13481"/>
        <dbReference type="Rhea" id="RHEA-COMP:9667"/>
        <dbReference type="Rhea" id="RHEA-COMP:9698"/>
        <dbReference type="ChEBI" id="CHEBI:30616"/>
        <dbReference type="ChEBI" id="CHEBI:33019"/>
        <dbReference type="ChEBI" id="CHEBI:57844"/>
        <dbReference type="ChEBI" id="CHEBI:78442"/>
        <dbReference type="ChEBI" id="CHEBI:78530"/>
        <dbReference type="ChEBI" id="CHEBI:456215"/>
        <dbReference type="EC" id="6.1.1.10"/>
    </reaction>
</comment>
<keyword evidence="4 9" id="KW-0547">Nucleotide-binding</keyword>
<feature type="binding site" evidence="9">
    <location>
        <position position="145"/>
    </location>
    <ligand>
        <name>Zn(2+)</name>
        <dbReference type="ChEBI" id="CHEBI:29105"/>
    </ligand>
</feature>
<comment type="caution">
    <text evidence="11">The sequence shown here is derived from an EMBL/GenBank/DDBJ whole genome shotgun (WGS) entry which is preliminary data.</text>
</comment>
<keyword evidence="7 9" id="KW-0030">Aminoacyl-tRNA synthetase</keyword>
<feature type="domain" description="Methionyl/Leucyl tRNA synthetase" evidence="10">
    <location>
        <begin position="4"/>
        <end position="395"/>
    </location>
</feature>
<dbReference type="GO" id="GO:0046872">
    <property type="term" value="F:metal ion binding"/>
    <property type="evidence" value="ECO:0007669"/>
    <property type="project" value="UniProtKB-KW"/>
</dbReference>
<evidence type="ECO:0000256" key="6">
    <source>
        <dbReference type="ARBA" id="ARBA00022917"/>
    </source>
</evidence>
<dbReference type="GO" id="GO:0005524">
    <property type="term" value="F:ATP binding"/>
    <property type="evidence" value="ECO:0007669"/>
    <property type="project" value="UniProtKB-UniRule"/>
</dbReference>
<dbReference type="Gene3D" id="1.10.730.10">
    <property type="entry name" value="Isoleucyl-tRNA Synthetase, Domain 1"/>
    <property type="match status" value="1"/>
</dbReference>
<keyword evidence="2 9" id="KW-0963">Cytoplasm</keyword>
<dbReference type="SUPFAM" id="SSF47323">
    <property type="entry name" value="Anticodon-binding domain of a subclass of class I aminoacyl-tRNA synthetases"/>
    <property type="match status" value="1"/>
</dbReference>
<dbReference type="Pfam" id="PF09334">
    <property type="entry name" value="tRNA-synt_1g"/>
    <property type="match status" value="1"/>
</dbReference>
<evidence type="ECO:0000256" key="9">
    <source>
        <dbReference type="HAMAP-Rule" id="MF_00098"/>
    </source>
</evidence>
<dbReference type="Proteomes" id="UP000241284">
    <property type="component" value="Unassembled WGS sequence"/>
</dbReference>
<feature type="short sequence motif" description="'KMSKS' region" evidence="9">
    <location>
        <begin position="331"/>
        <end position="335"/>
    </location>
</feature>
<evidence type="ECO:0000256" key="1">
    <source>
        <dbReference type="ARBA" id="ARBA00004496"/>
    </source>
</evidence>
<dbReference type="Gene3D" id="2.20.28.20">
    <property type="entry name" value="Methionyl-tRNA synthetase, Zn-domain"/>
    <property type="match status" value="1"/>
</dbReference>
<keyword evidence="5 9" id="KW-0067">ATP-binding</keyword>
<dbReference type="HAMAP" id="MF_00098">
    <property type="entry name" value="Met_tRNA_synth_type1"/>
    <property type="match status" value="1"/>
</dbReference>
<dbReference type="InterPro" id="IPR029038">
    <property type="entry name" value="MetRS_Zn"/>
</dbReference>
<evidence type="ECO:0000313" key="11">
    <source>
        <dbReference type="EMBL" id="PSN93431.1"/>
    </source>
</evidence>
<evidence type="ECO:0000256" key="7">
    <source>
        <dbReference type="ARBA" id="ARBA00023146"/>
    </source>
</evidence>
<feature type="binding site" evidence="9">
    <location>
        <position position="334"/>
    </location>
    <ligand>
        <name>ATP</name>
        <dbReference type="ChEBI" id="CHEBI:30616"/>
    </ligand>
</feature>
<feature type="binding site" evidence="9">
    <location>
        <position position="155"/>
    </location>
    <ligand>
        <name>Zn(2+)</name>
        <dbReference type="ChEBI" id="CHEBI:29105"/>
    </ligand>
</feature>
<feature type="binding site" evidence="9">
    <location>
        <position position="158"/>
    </location>
    <ligand>
        <name>Zn(2+)</name>
        <dbReference type="ChEBI" id="CHEBI:29105"/>
    </ligand>
</feature>
<dbReference type="PRINTS" id="PR01041">
    <property type="entry name" value="TRNASYNTHMET"/>
</dbReference>
<evidence type="ECO:0000259" key="10">
    <source>
        <dbReference type="Pfam" id="PF09334"/>
    </source>
</evidence>
<keyword evidence="6 9" id="KW-0648">Protein biosynthesis</keyword>
<dbReference type="EMBL" id="NEXH01000049">
    <property type="protein sequence ID" value="PSN93431.1"/>
    <property type="molecule type" value="Genomic_DNA"/>
</dbReference>
<comment type="function">
    <text evidence="9">Is required not only for elongation of protein synthesis but also for the initiation of all mRNA translation through initiator tRNA(fMet) aminoacylation.</text>
</comment>
<dbReference type="FunFam" id="2.20.28.20:FF:000001">
    <property type="entry name" value="Methionine--tRNA ligase"/>
    <property type="match status" value="1"/>
</dbReference>
<evidence type="ECO:0000313" key="12">
    <source>
        <dbReference type="Proteomes" id="UP000241284"/>
    </source>
</evidence>
<dbReference type="GO" id="GO:0017101">
    <property type="term" value="C:aminoacyl-tRNA synthetase multienzyme complex"/>
    <property type="evidence" value="ECO:0007669"/>
    <property type="project" value="TreeGrafter"/>
</dbReference>
<proteinExistence type="inferred from homology"/>
<dbReference type="EC" id="6.1.1.10" evidence="9"/>
<dbReference type="SUPFAM" id="SSF57770">
    <property type="entry name" value="Methionyl-tRNA synthetase (MetRS), Zn-domain"/>
    <property type="match status" value="1"/>
</dbReference>
<comment type="subcellular location">
    <subcellularLocation>
        <location evidence="1 9">Cytoplasm</location>
    </subcellularLocation>
</comment>
<dbReference type="InterPro" id="IPR014758">
    <property type="entry name" value="Met-tRNA_synth"/>
</dbReference>
<feature type="binding site" evidence="9">
    <location>
        <position position="142"/>
    </location>
    <ligand>
        <name>Zn(2+)</name>
        <dbReference type="ChEBI" id="CHEBI:29105"/>
    </ligand>
</feature>
<evidence type="ECO:0000256" key="2">
    <source>
        <dbReference type="ARBA" id="ARBA00022490"/>
    </source>
</evidence>